<dbReference type="InterPro" id="IPR029058">
    <property type="entry name" value="AB_hydrolase_fold"/>
</dbReference>
<evidence type="ECO:0000313" key="2">
    <source>
        <dbReference type="Proteomes" id="UP000198362"/>
    </source>
</evidence>
<dbReference type="AlphaFoldDB" id="A0A239P4A1"/>
<dbReference type="PANTHER" id="PTHR48098">
    <property type="entry name" value="ENTEROCHELIN ESTERASE-RELATED"/>
    <property type="match status" value="1"/>
</dbReference>
<accession>A0A239P4A1</accession>
<gene>
    <name evidence="1" type="ORF">SAMN05421812_1137</name>
</gene>
<keyword evidence="2" id="KW-1185">Reference proteome</keyword>
<name>A0A239P4A1_9ACTN</name>
<protein>
    <submittedName>
        <fullName evidence="1">Esterase/lipase superfamily enzyme</fullName>
    </submittedName>
</protein>
<reference evidence="1 2" key="1">
    <citation type="submission" date="2017-06" db="EMBL/GenBank/DDBJ databases">
        <authorList>
            <person name="Kim H.J."/>
            <person name="Triplett B.A."/>
        </authorList>
    </citation>
    <scope>NUCLEOTIDE SEQUENCE [LARGE SCALE GENOMIC DNA]</scope>
    <source>
        <strain evidence="1 2">CGMCC 4.5593</strain>
    </source>
</reference>
<proteinExistence type="predicted"/>
<dbReference type="RefSeq" id="WP_089253451.1">
    <property type="nucleotide sequence ID" value="NZ_FZPH01000013.1"/>
</dbReference>
<dbReference type="OrthoDB" id="9775130at2"/>
<dbReference type="Gene3D" id="3.40.50.1820">
    <property type="entry name" value="alpha/beta hydrolase"/>
    <property type="match status" value="1"/>
</dbReference>
<dbReference type="InterPro" id="IPR050583">
    <property type="entry name" value="Mycobacterial_A85_antigen"/>
</dbReference>
<evidence type="ECO:0000313" key="1">
    <source>
        <dbReference type="EMBL" id="SNT61129.1"/>
    </source>
</evidence>
<dbReference type="Proteomes" id="UP000198362">
    <property type="component" value="Unassembled WGS sequence"/>
</dbReference>
<dbReference type="Pfam" id="PF00756">
    <property type="entry name" value="Esterase"/>
    <property type="match status" value="1"/>
</dbReference>
<dbReference type="PANTHER" id="PTHR48098:SF3">
    <property type="entry name" value="IRON(III) ENTEROBACTIN ESTERASE"/>
    <property type="match status" value="1"/>
</dbReference>
<dbReference type="InterPro" id="IPR000801">
    <property type="entry name" value="Esterase-like"/>
</dbReference>
<dbReference type="EMBL" id="FZPH01000013">
    <property type="protein sequence ID" value="SNT61129.1"/>
    <property type="molecule type" value="Genomic_DNA"/>
</dbReference>
<dbReference type="SUPFAM" id="SSF53474">
    <property type="entry name" value="alpha/beta-Hydrolases"/>
    <property type="match status" value="1"/>
</dbReference>
<sequence>MREHWVELFSPAIGTAGSVVRYGHYGRPVLVFPSEQGRASDFAGNGMVDAVADLLDAGRVKLFCVDSYDAASWAARHLPLEERAQRHGAFESWIVEQVVPFIRDDQGGDEADIAVAGCSMGAFHSLNFACKRADLFPLAMCFSGNYDPAAWHGWGDRGDATYFNSPTDYLGHLNGDHLDWLRSRLSVLLVCGQGQWEDTTGALRSTRQVAELLADKGIRHELDLWGHDVPHDWPSWRAQWAHHLPRFC</sequence>
<organism evidence="1 2">
    <name type="scientific">Asanoa hainanensis</name>
    <dbReference type="NCBI Taxonomy" id="560556"/>
    <lineage>
        <taxon>Bacteria</taxon>
        <taxon>Bacillati</taxon>
        <taxon>Actinomycetota</taxon>
        <taxon>Actinomycetes</taxon>
        <taxon>Micromonosporales</taxon>
        <taxon>Micromonosporaceae</taxon>
        <taxon>Asanoa</taxon>
    </lineage>
</organism>